<evidence type="ECO:0000256" key="3">
    <source>
        <dbReference type="PIRSR" id="PIRSR617939-2"/>
    </source>
</evidence>
<dbReference type="Pfam" id="PF13772">
    <property type="entry name" value="AIG2_2"/>
    <property type="match status" value="1"/>
</dbReference>
<feature type="active site" description="Proton acceptor" evidence="2">
    <location>
        <position position="84"/>
    </location>
</feature>
<dbReference type="PANTHER" id="PTHR12935">
    <property type="entry name" value="GAMMA-GLUTAMYLCYCLOTRANSFERASE"/>
    <property type="match status" value="1"/>
</dbReference>
<feature type="binding site" evidence="3">
    <location>
        <begin position="8"/>
        <end position="13"/>
    </location>
    <ligand>
        <name>substrate</name>
    </ligand>
</feature>
<evidence type="ECO:0000313" key="5">
    <source>
        <dbReference type="Proteomes" id="UP000076587"/>
    </source>
</evidence>
<protein>
    <recommendedName>
        <fullName evidence="6">Gamma-glutamylcyclotransferase AIG2-like domain-containing protein</fullName>
    </recommendedName>
</protein>
<dbReference type="Gene3D" id="3.10.490.10">
    <property type="entry name" value="Gamma-glutamyl cyclotransferase-like"/>
    <property type="match status" value="1"/>
</dbReference>
<keyword evidence="1" id="KW-0456">Lyase</keyword>
<dbReference type="AlphaFoldDB" id="A0A166Z270"/>
<dbReference type="InterPro" id="IPR017939">
    <property type="entry name" value="G-Glutamylcylcotransferase"/>
</dbReference>
<comment type="caution">
    <text evidence="4">The sequence shown here is derived from an EMBL/GenBank/DDBJ whole genome shotgun (WGS) entry which is preliminary data.</text>
</comment>
<dbReference type="GO" id="GO:0003839">
    <property type="term" value="F:gamma-glutamylcyclotransferase activity"/>
    <property type="evidence" value="ECO:0007669"/>
    <property type="project" value="InterPro"/>
</dbReference>
<evidence type="ECO:0008006" key="6">
    <source>
        <dbReference type="Google" id="ProtNLM"/>
    </source>
</evidence>
<dbReference type="InterPro" id="IPR036568">
    <property type="entry name" value="GGCT-like_sf"/>
</dbReference>
<dbReference type="EMBL" id="AUXT01000203">
    <property type="protein sequence ID" value="KZN43746.1"/>
    <property type="molecule type" value="Genomic_DNA"/>
</dbReference>
<dbReference type="SUPFAM" id="SSF110857">
    <property type="entry name" value="Gamma-glutamyl cyclotransferase-like"/>
    <property type="match status" value="1"/>
</dbReference>
<dbReference type="InterPro" id="IPR013024">
    <property type="entry name" value="GGCT-like"/>
</dbReference>
<evidence type="ECO:0000313" key="4">
    <source>
        <dbReference type="EMBL" id="KZN43746.1"/>
    </source>
</evidence>
<name>A0A166Z270_9GAMM</name>
<evidence type="ECO:0000256" key="2">
    <source>
        <dbReference type="PIRSR" id="PIRSR617939-1"/>
    </source>
</evidence>
<proteinExistence type="predicted"/>
<dbReference type="RefSeq" id="WP_081228125.1">
    <property type="nucleotide sequence ID" value="NZ_AUXT01000203.1"/>
</dbReference>
<organism evidence="4 5">
    <name type="scientific">Pseudoalteromonas luteoviolacea NCIMB 1942</name>
    <dbReference type="NCBI Taxonomy" id="1365253"/>
    <lineage>
        <taxon>Bacteria</taxon>
        <taxon>Pseudomonadati</taxon>
        <taxon>Pseudomonadota</taxon>
        <taxon>Gammaproteobacteria</taxon>
        <taxon>Alteromonadales</taxon>
        <taxon>Pseudoalteromonadaceae</taxon>
        <taxon>Pseudoalteromonas</taxon>
    </lineage>
</organism>
<feature type="binding site" evidence="3">
    <location>
        <position position="123"/>
    </location>
    <ligand>
        <name>substrate</name>
    </ligand>
</feature>
<accession>A0A166Z270</accession>
<dbReference type="OrthoDB" id="5401862at2"/>
<dbReference type="PATRIC" id="fig|1365253.3.peg.4548"/>
<gene>
    <name evidence="4" type="ORF">N482_18900</name>
</gene>
<evidence type="ECO:0000256" key="1">
    <source>
        <dbReference type="ARBA" id="ARBA00023239"/>
    </source>
</evidence>
<dbReference type="Proteomes" id="UP000076587">
    <property type="component" value="Unassembled WGS sequence"/>
</dbReference>
<dbReference type="CDD" id="cd06661">
    <property type="entry name" value="GGCT_like"/>
    <property type="match status" value="1"/>
</dbReference>
<dbReference type="PANTHER" id="PTHR12935:SF0">
    <property type="entry name" value="GAMMA-GLUTAMYLCYCLOTRANSFERASE"/>
    <property type="match status" value="1"/>
</dbReference>
<sequence>MNTMVHYYFAYGSNLSTRRLFIRLPHAQCRGVAELKGHELTFNMLSKDGSAKCDITRTEAVSSRVLGVIYTLSSEELSTLDSIEGARYDRVSKQVRLLNGEFLEAYCYIANTFHTDQLPFSWYKQHVLIGAREHCFPSSYIDTINHQTSMQDPDVKREQLELEIYK</sequence>
<reference evidence="4 5" key="1">
    <citation type="submission" date="2013-07" db="EMBL/GenBank/DDBJ databases">
        <title>Comparative Genomic and Metabolomic Analysis of Twelve Strains of Pseudoalteromonas luteoviolacea.</title>
        <authorList>
            <person name="Vynne N.G."/>
            <person name="Mansson M."/>
            <person name="Gram L."/>
        </authorList>
    </citation>
    <scope>NUCLEOTIDE SEQUENCE [LARGE SCALE GENOMIC DNA]</scope>
    <source>
        <strain evidence="4 5">NCIMB 1942</strain>
    </source>
</reference>